<keyword evidence="1" id="KW-0812">Transmembrane</keyword>
<sequence>MLYVCGQTLADDDFKHEWVNPDISIALSALTVVPTYQLMGYALMAW</sequence>
<proteinExistence type="predicted"/>
<organism evidence="2">
    <name type="scientific">uncultured Desulfobacterium sp</name>
    <dbReference type="NCBI Taxonomy" id="201089"/>
    <lineage>
        <taxon>Bacteria</taxon>
        <taxon>Pseudomonadati</taxon>
        <taxon>Thermodesulfobacteriota</taxon>
        <taxon>Desulfobacteria</taxon>
        <taxon>Desulfobacterales</taxon>
        <taxon>Desulfobacteriaceae</taxon>
        <taxon>Desulfobacterium</taxon>
        <taxon>environmental samples</taxon>
    </lineage>
</organism>
<dbReference type="InterPro" id="IPR027396">
    <property type="entry name" value="DsrEFH-like"/>
</dbReference>
<evidence type="ECO:0000256" key="1">
    <source>
        <dbReference type="SAM" id="Phobius"/>
    </source>
</evidence>
<dbReference type="Gene3D" id="3.40.1260.10">
    <property type="entry name" value="DsrEFH-like"/>
    <property type="match status" value="1"/>
</dbReference>
<dbReference type="AlphaFoldDB" id="E1YMG5"/>
<dbReference type="EMBL" id="FR695879">
    <property type="protein sequence ID" value="CBX31759.1"/>
    <property type="molecule type" value="Genomic_DNA"/>
</dbReference>
<name>E1YMG5_9BACT</name>
<reference evidence="2" key="1">
    <citation type="journal article" date="2011" name="Environ. Microbiol.">
        <title>Genomic insights into the metabolic potential of the polycyclic aromatic hydrocarbon degrading sulfate-reducing Deltaproteobacterium N47.</title>
        <authorList>
            <person name="Bergmann F."/>
            <person name="Selesi D."/>
            <person name="Weinmaier T."/>
            <person name="Tischler P."/>
            <person name="Rattei T."/>
            <person name="Meckenstock R.U."/>
        </authorList>
    </citation>
    <scope>NUCLEOTIDE SEQUENCE</scope>
</reference>
<feature type="transmembrane region" description="Helical" evidence="1">
    <location>
        <begin position="23"/>
        <end position="44"/>
    </location>
</feature>
<evidence type="ECO:0000313" key="2">
    <source>
        <dbReference type="EMBL" id="CBX31759.1"/>
    </source>
</evidence>
<keyword evidence="1" id="KW-0472">Membrane</keyword>
<gene>
    <name evidence="2" type="ORF">N47_N25840</name>
</gene>
<protein>
    <submittedName>
        <fullName evidence="2">Uncharacterized protein</fullName>
    </submittedName>
</protein>
<keyword evidence="1" id="KW-1133">Transmembrane helix</keyword>
<accession>E1YMG5</accession>